<feature type="compositionally biased region" description="Polar residues" evidence="1">
    <location>
        <begin position="137"/>
        <end position="151"/>
    </location>
</feature>
<evidence type="ECO:0000313" key="2">
    <source>
        <dbReference type="EMBL" id="CCF58889.1"/>
    </source>
</evidence>
<feature type="region of interest" description="Disordered" evidence="1">
    <location>
        <begin position="1"/>
        <end position="22"/>
    </location>
</feature>
<dbReference type="HOGENOM" id="CLU_471071_0_0_1"/>
<dbReference type="InParanoid" id="H2AWY9"/>
<dbReference type="EMBL" id="HE650826">
    <property type="protein sequence ID" value="CCF58889.1"/>
    <property type="molecule type" value="Genomic_DNA"/>
</dbReference>
<evidence type="ECO:0000256" key="1">
    <source>
        <dbReference type="SAM" id="MobiDB-lite"/>
    </source>
</evidence>
<dbReference type="GeneID" id="13884357"/>
<evidence type="ECO:0000313" key="3">
    <source>
        <dbReference type="Proteomes" id="UP000005220"/>
    </source>
</evidence>
<keyword evidence="3" id="KW-1185">Reference proteome</keyword>
<proteinExistence type="predicted"/>
<dbReference type="OrthoDB" id="4207519at2759"/>
<dbReference type="AlphaFoldDB" id="H2AWY9"/>
<protein>
    <submittedName>
        <fullName evidence="2">Uncharacterized protein</fullName>
    </submittedName>
</protein>
<gene>
    <name evidence="2" type="primary">KAFR0F02930</name>
    <name evidence="2" type="ORF">KAFR_0F02930</name>
</gene>
<dbReference type="eggNOG" id="ENOG502RC7S">
    <property type="taxonomic scope" value="Eukaryota"/>
</dbReference>
<reference evidence="2 3" key="1">
    <citation type="journal article" date="2011" name="Proc. Natl. Acad. Sci. U.S.A.">
        <title>Evolutionary erosion of yeast sex chromosomes by mating-type switching accidents.</title>
        <authorList>
            <person name="Gordon J.L."/>
            <person name="Armisen D."/>
            <person name="Proux-Wera E."/>
            <person name="Oheigeartaigh S.S."/>
            <person name="Byrne K.P."/>
            <person name="Wolfe K.H."/>
        </authorList>
    </citation>
    <scope>NUCLEOTIDE SEQUENCE [LARGE SCALE GENOMIC DNA]</scope>
    <source>
        <strain evidence="3">ATCC 22294 / BCRC 22015 / CBS 2517 / CECT 1963 / NBRC 1671 / NRRL Y-8276</strain>
    </source>
</reference>
<accession>H2AWY9</accession>
<organism evidence="2 3">
    <name type="scientific">Kazachstania africana (strain ATCC 22294 / BCRC 22015 / CBS 2517 / CECT 1963 / NBRC 1671 / NRRL Y-8276)</name>
    <name type="common">Yeast</name>
    <name type="synonym">Kluyveromyces africanus</name>
    <dbReference type="NCBI Taxonomy" id="1071382"/>
    <lineage>
        <taxon>Eukaryota</taxon>
        <taxon>Fungi</taxon>
        <taxon>Dikarya</taxon>
        <taxon>Ascomycota</taxon>
        <taxon>Saccharomycotina</taxon>
        <taxon>Saccharomycetes</taxon>
        <taxon>Saccharomycetales</taxon>
        <taxon>Saccharomycetaceae</taxon>
        <taxon>Kazachstania</taxon>
    </lineage>
</organism>
<sequence length="581" mass="66498">MSTSNIFDGNTEGAQDSTTATTTFHPQRVIEISPFLGDTTQNPTTLAALGSIHRAWTEAYHAPLAVDKEERIRQAVDFMKTEEDAHTSDRTIKKHSYRQVALYFKIPKSTLYDRLKQRNNNNTNVTATPSKRRSEDSQNSADENELTLRTTISEDSRHKPYEKQMKLTPQREKELIVKVGRICHAMGNVMNRTQIKSYIKSYVNEISLGKKWLMNFMNRHKGSVLYGSPASAYNVNVSTLKNGKNNFPYLWKCYVHLLQNTVKSLPRKKPFYYITRTCFDHQSRSSIFTCFEISPVDYEIKLHSSPEGIIFPDFFQNKVHLNLLDSNSSGFNLSDNSSMLMKSKNNKLSKLLLKVYMNCAGNDVQLADANSDLPFIIFEGFDESFNWEPSTCEQVITTSKFLSVPWKESVFQRILYPMYVQAMQDYVQSLIVRETTSVPLFFTLDEVDIELPTLSKIFIELMDKKLGDLAVNNTSRHNEGQQSDMYLVHNLGQNEEDDVNEDVLKATPPTLHSGQFCNSTTITPLQGTSSNVFEHSMMTQLNDIIDLIDTKENVLRQQIQDPSTKETLSDIFNRIRNIVPQ</sequence>
<dbReference type="RefSeq" id="XP_003958024.1">
    <property type="nucleotide sequence ID" value="XM_003957975.1"/>
</dbReference>
<dbReference type="KEGG" id="kaf:KAFR_0F02930"/>
<feature type="region of interest" description="Disordered" evidence="1">
    <location>
        <begin position="115"/>
        <end position="160"/>
    </location>
</feature>
<name>H2AWY9_KAZAF</name>
<feature type="compositionally biased region" description="Polar residues" evidence="1">
    <location>
        <begin position="118"/>
        <end position="129"/>
    </location>
</feature>
<dbReference type="Proteomes" id="UP000005220">
    <property type="component" value="Chromosome 6"/>
</dbReference>